<dbReference type="EMBL" id="MCRJ01000001">
    <property type="protein sequence ID" value="ODN72610.1"/>
    <property type="molecule type" value="Genomic_DNA"/>
</dbReference>
<dbReference type="AlphaFoldDB" id="A0A1E3H8G4"/>
<proteinExistence type="predicted"/>
<reference evidence="2 3" key="1">
    <citation type="submission" date="2016-07" db="EMBL/GenBank/DDBJ databases">
        <title>Draft Genome Sequence of Methylobrevis pamukkalensis PK2.</title>
        <authorList>
            <person name="Vasilenko O.V."/>
            <person name="Doronina N.V."/>
            <person name="Shmareva M.N."/>
            <person name="Tarlachkov S.V."/>
            <person name="Mustakhimov I."/>
            <person name="Trotsenko Y.A."/>
        </authorList>
    </citation>
    <scope>NUCLEOTIDE SEQUENCE [LARGE SCALE GENOMIC DNA]</scope>
    <source>
        <strain evidence="2 3">PK2</strain>
    </source>
</reference>
<dbReference type="Proteomes" id="UP000094622">
    <property type="component" value="Unassembled WGS sequence"/>
</dbReference>
<sequence>MPPRPATGPRSATSARRVAVKVLASGSVAAVASIRPVGRVTTASSRVRAPVSAAEPRAATSTAPSARPSARVTEGAVMVASKAVPAVLTRPPALRRTVAARVAEGTEMPEAIRLPAVASSTTCGSAMVPVTVVVAETSPKIWMSGGARPARPAGVTRRSAFAVTVWPSAPSVPVASTERFSPETVRASSARRRRRRRSRWRPPVPCRPAGAGCWPAGLRPRPRRGWRQGGSRARCRRAG</sequence>
<accession>A0A1E3H8G4</accession>
<evidence type="ECO:0000313" key="2">
    <source>
        <dbReference type="EMBL" id="ODN72610.1"/>
    </source>
</evidence>
<feature type="compositionally biased region" description="Low complexity" evidence="1">
    <location>
        <begin position="43"/>
        <end position="69"/>
    </location>
</feature>
<name>A0A1E3H8G4_9HYPH</name>
<feature type="region of interest" description="Disordered" evidence="1">
    <location>
        <begin position="173"/>
        <end position="239"/>
    </location>
</feature>
<protein>
    <submittedName>
        <fullName evidence="2">Uncharacterized protein</fullName>
    </submittedName>
</protein>
<comment type="caution">
    <text evidence="2">The sequence shown here is derived from an EMBL/GenBank/DDBJ whole genome shotgun (WGS) entry which is preliminary data.</text>
</comment>
<feature type="region of interest" description="Disordered" evidence="1">
    <location>
        <begin position="41"/>
        <end position="69"/>
    </location>
</feature>
<organism evidence="2 3">
    <name type="scientific">Methylobrevis pamukkalensis</name>
    <dbReference type="NCBI Taxonomy" id="1439726"/>
    <lineage>
        <taxon>Bacteria</taxon>
        <taxon>Pseudomonadati</taxon>
        <taxon>Pseudomonadota</taxon>
        <taxon>Alphaproteobacteria</taxon>
        <taxon>Hyphomicrobiales</taxon>
        <taxon>Pleomorphomonadaceae</taxon>
        <taxon>Methylobrevis</taxon>
    </lineage>
</organism>
<keyword evidence="3" id="KW-1185">Reference proteome</keyword>
<feature type="compositionally biased region" description="Basic residues" evidence="1">
    <location>
        <begin position="189"/>
        <end position="200"/>
    </location>
</feature>
<evidence type="ECO:0000313" key="3">
    <source>
        <dbReference type="Proteomes" id="UP000094622"/>
    </source>
</evidence>
<evidence type="ECO:0000256" key="1">
    <source>
        <dbReference type="SAM" id="MobiDB-lite"/>
    </source>
</evidence>
<gene>
    <name evidence="2" type="ORF">A6302_00103</name>
</gene>